<accession>A0A930HYT5</accession>
<sequence length="220" mass="25590">MVKDKLTSYKFPPPKAYIPALSNQTKNTLFNKVRIFTLIICLICSFSSEVNAQKILICDAVTRFPIKDVEVKADRILVGRTSYLGEIILPKTFNVVSFRSNGYLLETLYRNEVPRDTMFLYPSENTLNEVVVWGKYRVNVDQISSNMPRRDLKDFGYIAPVKKLINGSYDVATMLDKRLRRDRKHVTKLREIFEKLDGKDPIERAYTKEVEENNVRNVNR</sequence>
<gene>
    <name evidence="1" type="ORF">HXN33_07640</name>
</gene>
<dbReference type="AlphaFoldDB" id="A0A930HYT5"/>
<dbReference type="GeneID" id="66731832"/>
<reference evidence="1" key="1">
    <citation type="submission" date="2020-04" db="EMBL/GenBank/DDBJ databases">
        <title>Deep metagenomics examines the oral microbiome during advanced dental caries in children, revealing novel taxa and co-occurrences with host molecules.</title>
        <authorList>
            <person name="Baker J.L."/>
            <person name="Morton J.T."/>
            <person name="Dinis M."/>
            <person name="Alvarez R."/>
            <person name="Tran N.C."/>
            <person name="Knight R."/>
            <person name="Edlund A."/>
        </authorList>
    </citation>
    <scope>NUCLEOTIDE SEQUENCE</scope>
    <source>
        <strain evidence="1">JCVI_25_bin.9</strain>
    </source>
</reference>
<organism evidence="1 2">
    <name type="scientific">Prevotella histicola</name>
    <dbReference type="NCBI Taxonomy" id="470565"/>
    <lineage>
        <taxon>Bacteria</taxon>
        <taxon>Pseudomonadati</taxon>
        <taxon>Bacteroidota</taxon>
        <taxon>Bacteroidia</taxon>
        <taxon>Bacteroidales</taxon>
        <taxon>Prevotellaceae</taxon>
        <taxon>Prevotella</taxon>
    </lineage>
</organism>
<dbReference type="RefSeq" id="WP_008823737.1">
    <property type="nucleotide sequence ID" value="NZ_CAUOMI010000040.1"/>
</dbReference>
<evidence type="ECO:0000313" key="1">
    <source>
        <dbReference type="EMBL" id="MBF1415436.1"/>
    </source>
</evidence>
<comment type="caution">
    <text evidence="1">The sequence shown here is derived from an EMBL/GenBank/DDBJ whole genome shotgun (WGS) entry which is preliminary data.</text>
</comment>
<evidence type="ECO:0000313" key="2">
    <source>
        <dbReference type="Proteomes" id="UP000757461"/>
    </source>
</evidence>
<dbReference type="Proteomes" id="UP000757461">
    <property type="component" value="Unassembled WGS sequence"/>
</dbReference>
<protein>
    <submittedName>
        <fullName evidence="1">Uncharacterized protein</fullName>
    </submittedName>
</protein>
<dbReference type="EMBL" id="JABZSQ010000141">
    <property type="protein sequence ID" value="MBF1415436.1"/>
    <property type="molecule type" value="Genomic_DNA"/>
</dbReference>
<name>A0A930HYT5_9BACT</name>
<proteinExistence type="predicted"/>